<reference evidence="9 10" key="1">
    <citation type="journal article" date="2013" name="Appl. Environ. Microbiol.">
        <title>The genome of the alga-associated marine flavobacterium Formosa agariphila KMM 3901T reveals a broad potential for degradation of algal polysaccharides.</title>
        <authorList>
            <person name="Mann A.J."/>
            <person name="Hahnke R.L."/>
            <person name="Huang S."/>
            <person name="Werner J."/>
            <person name="Xing P."/>
            <person name="Barbeyron T."/>
            <person name="Huettel B."/>
            <person name="Stueber K."/>
            <person name="Reinhardt R."/>
            <person name="Harder J."/>
            <person name="Gloeckner F.O."/>
            <person name="Amann R.I."/>
            <person name="Teeling H."/>
        </authorList>
    </citation>
    <scope>NUCLEOTIDE SEQUENCE [LARGE SCALE GENOMIC DNA]</scope>
    <source>
        <strain evidence="10">DSM 15362 / KCTC 12365 / LMG 23005 / KMM 3901</strain>
    </source>
</reference>
<name>T2KIA3_FORAG</name>
<keyword evidence="10" id="KW-1185">Reference proteome</keyword>
<accession>T2KIA3</accession>
<sequence>MHRIIFLILFIYCNGGYSQTPSETLIDSLSLTQDPLKKIELCKTIADELTDSDWEKAIIYLDFAEEEAQDTKHSQLNLASVYVAKGELYASKDLLDIALDYFLKAQEIYKAKNNEVEVVKIEHYLALIYAQFNNKEKALHYFFKLYDYQVKNNDSIKIVKILNNIGTLYIKEDLDSALYYFNKGKQIVRTLDNHDLLGYITTNLGRVYSLKGDTIQANTYFSKSIKLTQNTSNKKFKLFAFGAYSKYSLQEKQYDSTIYYANKALDLNSDNAYSFSNQNTTNILSKAYEGKGDYKTAVHYFKRYDQIRDSLNVEEKAVNLERIKLDQDYKIRSKISALTEEKKRFKLYIAGLILLLGTLVLGMLLIRYRNRNIKSLLVQEQLKIKHQDLHQDLDLKNRELIGKAMTEIHRKEIYKNILTDLKAVKLKAVKKETQQAIDVILQKLQKDMDSDIWKEFELSFEQVHKSFFENLALHHPTLTPKDRRLCALLFMDLTTKEISQITGQSFKTVENSRTRLRKKLELTNEKVNLSTYLNSLSVN</sequence>
<dbReference type="InterPro" id="IPR036388">
    <property type="entry name" value="WH-like_DNA-bd_sf"/>
</dbReference>
<evidence type="ECO:0000256" key="7">
    <source>
        <dbReference type="SAM" id="Phobius"/>
    </source>
</evidence>
<dbReference type="PROSITE" id="PS50005">
    <property type="entry name" value="TPR"/>
    <property type="match status" value="1"/>
</dbReference>
<dbReference type="HOGENOM" id="CLU_037008_0_0_10"/>
<dbReference type="STRING" id="1347342.BN863_4440"/>
<evidence type="ECO:0000256" key="1">
    <source>
        <dbReference type="ARBA" id="ARBA00004496"/>
    </source>
</evidence>
<comment type="similarity">
    <text evidence="5">Belongs to the Rap family.</text>
</comment>
<evidence type="ECO:0000313" key="10">
    <source>
        <dbReference type="Proteomes" id="UP000016160"/>
    </source>
</evidence>
<dbReference type="RefSeq" id="WP_038526981.1">
    <property type="nucleotide sequence ID" value="NZ_HG315671.1"/>
</dbReference>
<dbReference type="SUPFAM" id="SSF46894">
    <property type="entry name" value="C-terminal effector domain of the bipartite response regulators"/>
    <property type="match status" value="1"/>
</dbReference>
<keyword evidence="7" id="KW-1133">Transmembrane helix</keyword>
<dbReference type="SMART" id="SM00421">
    <property type="entry name" value="HTH_LUXR"/>
    <property type="match status" value="1"/>
</dbReference>
<dbReference type="InterPro" id="IPR000792">
    <property type="entry name" value="Tscrpt_reg_LuxR_C"/>
</dbReference>
<dbReference type="OrthoDB" id="1523128at2"/>
<dbReference type="InterPro" id="IPR051476">
    <property type="entry name" value="Bac_ResReg_Asp_Phosphatase"/>
</dbReference>
<protein>
    <submittedName>
        <fullName evidence="9">Tetratricopeptide repeat family protein</fullName>
    </submittedName>
</protein>
<dbReference type="InterPro" id="IPR016032">
    <property type="entry name" value="Sig_transdc_resp-reg_C-effctor"/>
</dbReference>
<keyword evidence="4 6" id="KW-0802">TPR repeat</keyword>
<dbReference type="eggNOG" id="COG0457">
    <property type="taxonomic scope" value="Bacteria"/>
</dbReference>
<dbReference type="GO" id="GO:0005737">
    <property type="term" value="C:cytoplasm"/>
    <property type="evidence" value="ECO:0007669"/>
    <property type="project" value="UniProtKB-SubCell"/>
</dbReference>
<dbReference type="PATRIC" id="fig|1347342.6.peg.448"/>
<dbReference type="Gene3D" id="1.25.40.10">
    <property type="entry name" value="Tetratricopeptide repeat domain"/>
    <property type="match status" value="1"/>
</dbReference>
<gene>
    <name evidence="9" type="ORF">BN863_4440</name>
</gene>
<evidence type="ECO:0000256" key="3">
    <source>
        <dbReference type="ARBA" id="ARBA00022737"/>
    </source>
</evidence>
<comment type="subcellular location">
    <subcellularLocation>
        <location evidence="1">Cytoplasm</location>
    </subcellularLocation>
</comment>
<evidence type="ECO:0000256" key="4">
    <source>
        <dbReference type="ARBA" id="ARBA00022803"/>
    </source>
</evidence>
<feature type="transmembrane region" description="Helical" evidence="7">
    <location>
        <begin position="347"/>
        <end position="366"/>
    </location>
</feature>
<organism evidence="9 10">
    <name type="scientific">Formosa agariphila (strain DSM 15362 / KCTC 12365 / LMG 23005 / KMM 3901 / M-2Alg 35-1)</name>
    <dbReference type="NCBI Taxonomy" id="1347342"/>
    <lineage>
        <taxon>Bacteria</taxon>
        <taxon>Pseudomonadati</taxon>
        <taxon>Bacteroidota</taxon>
        <taxon>Flavobacteriia</taxon>
        <taxon>Flavobacteriales</taxon>
        <taxon>Flavobacteriaceae</taxon>
        <taxon>Formosa</taxon>
    </lineage>
</organism>
<dbReference type="InterPro" id="IPR019734">
    <property type="entry name" value="TPR_rpt"/>
</dbReference>
<keyword evidence="7" id="KW-0472">Membrane</keyword>
<dbReference type="SMART" id="SM00028">
    <property type="entry name" value="TPR"/>
    <property type="match status" value="4"/>
</dbReference>
<keyword evidence="7" id="KW-0812">Transmembrane</keyword>
<evidence type="ECO:0000256" key="2">
    <source>
        <dbReference type="ARBA" id="ARBA00022490"/>
    </source>
</evidence>
<dbReference type="EMBL" id="HG315671">
    <property type="protein sequence ID" value="CDF78156.1"/>
    <property type="molecule type" value="Genomic_DNA"/>
</dbReference>
<dbReference type="GO" id="GO:0006355">
    <property type="term" value="P:regulation of DNA-templated transcription"/>
    <property type="evidence" value="ECO:0007669"/>
    <property type="project" value="InterPro"/>
</dbReference>
<dbReference type="GO" id="GO:0003677">
    <property type="term" value="F:DNA binding"/>
    <property type="evidence" value="ECO:0007669"/>
    <property type="project" value="InterPro"/>
</dbReference>
<evidence type="ECO:0000259" key="8">
    <source>
        <dbReference type="SMART" id="SM00421"/>
    </source>
</evidence>
<dbReference type="InterPro" id="IPR011990">
    <property type="entry name" value="TPR-like_helical_dom_sf"/>
</dbReference>
<proteinExistence type="inferred from homology"/>
<keyword evidence="3" id="KW-0677">Repeat</keyword>
<dbReference type="Pfam" id="PF00196">
    <property type="entry name" value="GerE"/>
    <property type="match status" value="1"/>
</dbReference>
<dbReference type="AlphaFoldDB" id="T2KIA3"/>
<evidence type="ECO:0000313" key="9">
    <source>
        <dbReference type="EMBL" id="CDF78156.1"/>
    </source>
</evidence>
<feature type="domain" description="HTH luxR-type" evidence="8">
    <location>
        <begin position="475"/>
        <end position="533"/>
    </location>
</feature>
<dbReference type="PANTHER" id="PTHR46630:SF1">
    <property type="entry name" value="TETRATRICOPEPTIDE REPEAT PROTEIN 29"/>
    <property type="match status" value="1"/>
</dbReference>
<dbReference type="SUPFAM" id="SSF48452">
    <property type="entry name" value="TPR-like"/>
    <property type="match status" value="2"/>
</dbReference>
<feature type="repeat" description="TPR" evidence="6">
    <location>
        <begin position="198"/>
        <end position="231"/>
    </location>
</feature>
<dbReference type="Proteomes" id="UP000016160">
    <property type="component" value="Chromosome"/>
</dbReference>
<evidence type="ECO:0000256" key="6">
    <source>
        <dbReference type="PROSITE-ProRule" id="PRU00339"/>
    </source>
</evidence>
<dbReference type="Gene3D" id="1.10.10.10">
    <property type="entry name" value="Winged helix-like DNA-binding domain superfamily/Winged helix DNA-binding domain"/>
    <property type="match status" value="1"/>
</dbReference>
<dbReference type="PANTHER" id="PTHR46630">
    <property type="entry name" value="TETRATRICOPEPTIDE REPEAT PROTEIN 29"/>
    <property type="match status" value="1"/>
</dbReference>
<keyword evidence="2" id="KW-0963">Cytoplasm</keyword>
<evidence type="ECO:0000256" key="5">
    <source>
        <dbReference type="ARBA" id="ARBA00038253"/>
    </source>
</evidence>